<evidence type="ECO:0000313" key="1">
    <source>
        <dbReference type="EMBL" id="KAI8423902.1"/>
    </source>
</evidence>
<name>A0ACC0JIG8_CHOFU</name>
<keyword evidence="2" id="KW-1185">Reference proteome</keyword>
<evidence type="ECO:0000313" key="2">
    <source>
        <dbReference type="Proteomes" id="UP001064048"/>
    </source>
</evidence>
<proteinExistence type="predicted"/>
<sequence length="500" mass="55485">MEAEDRPPTRWTDDLVKALPTEATVGVWGGLCHTVDVLRLMNDDDDDGQVNKMVLSFAATLAYGVGRQMISLAEGMPNEEVFPFNRLEMGWTKGGALHMEGKELSTALQYLPSQGLPALLSELRAFQQDLHRPPPLQRDVIVTNGAQHGIYQALDLLLDQGDPILLTEYTYTGVHVALKPYSPEIISIPEDEHGLVPETLDAVLSDRLSRGLRMPRLIYLVPTANNPTGTTLPAHRRRQIYDLACKYDFLILEDDPYMFLNFDDEPVPSFLSLDVAGRVIRLDSLSKVVSAGLRGGWLSAPRPLLQRVELHMQAELLHSCTLAQAALLAAPPPSPSRSARSSISTGNDSFTDHGFHDKHIKVEVLGPPHHLQPGGAGAHLHRARALYRRRRDALQAALAPLDSLADWSPPKGGLFLWLRVRGVDDVYNMVFETAFKRGLMLIPGQAFLYDTSAPSQHLRLTFSKIALKDMDLAARTLADIIKEEQSRSLQKQPQRLATQH</sequence>
<protein>
    <submittedName>
        <fullName evidence="1">Uncharacterized protein</fullName>
    </submittedName>
</protein>
<comment type="caution">
    <text evidence="1">The sequence shown here is derived from an EMBL/GenBank/DDBJ whole genome shotgun (WGS) entry which is preliminary data.</text>
</comment>
<organism evidence="1 2">
    <name type="scientific">Choristoneura fumiferana</name>
    <name type="common">Spruce budworm moth</name>
    <name type="synonym">Archips fumiferana</name>
    <dbReference type="NCBI Taxonomy" id="7141"/>
    <lineage>
        <taxon>Eukaryota</taxon>
        <taxon>Metazoa</taxon>
        <taxon>Ecdysozoa</taxon>
        <taxon>Arthropoda</taxon>
        <taxon>Hexapoda</taxon>
        <taxon>Insecta</taxon>
        <taxon>Pterygota</taxon>
        <taxon>Neoptera</taxon>
        <taxon>Endopterygota</taxon>
        <taxon>Lepidoptera</taxon>
        <taxon>Glossata</taxon>
        <taxon>Ditrysia</taxon>
        <taxon>Tortricoidea</taxon>
        <taxon>Tortricidae</taxon>
        <taxon>Tortricinae</taxon>
        <taxon>Choristoneura</taxon>
    </lineage>
</organism>
<dbReference type="Proteomes" id="UP001064048">
    <property type="component" value="Chromosome 22"/>
</dbReference>
<reference evidence="1 2" key="1">
    <citation type="journal article" date="2022" name="Genome Biol. Evol.">
        <title>The Spruce Budworm Genome: Reconstructing the Evolutionary History of Antifreeze Proteins.</title>
        <authorList>
            <person name="Beliveau C."/>
            <person name="Gagne P."/>
            <person name="Picq S."/>
            <person name="Vernygora O."/>
            <person name="Keeling C.I."/>
            <person name="Pinkney K."/>
            <person name="Doucet D."/>
            <person name="Wen F."/>
            <person name="Johnston J.S."/>
            <person name="Maaroufi H."/>
            <person name="Boyle B."/>
            <person name="Laroche J."/>
            <person name="Dewar K."/>
            <person name="Juretic N."/>
            <person name="Blackburn G."/>
            <person name="Nisole A."/>
            <person name="Brunet B."/>
            <person name="Brandao M."/>
            <person name="Lumley L."/>
            <person name="Duan J."/>
            <person name="Quan G."/>
            <person name="Lucarotti C.J."/>
            <person name="Roe A.D."/>
            <person name="Sperling F.A.H."/>
            <person name="Levesque R.C."/>
            <person name="Cusson M."/>
        </authorList>
    </citation>
    <scope>NUCLEOTIDE SEQUENCE [LARGE SCALE GENOMIC DNA]</scope>
    <source>
        <strain evidence="1">Glfc:IPQL:Cfum</strain>
    </source>
</reference>
<dbReference type="EMBL" id="CM046122">
    <property type="protein sequence ID" value="KAI8423902.1"/>
    <property type="molecule type" value="Genomic_DNA"/>
</dbReference>
<gene>
    <name evidence="1" type="ORF">MSG28_012900</name>
</gene>
<accession>A0ACC0JIG8</accession>